<reference evidence="3" key="1">
    <citation type="submission" date="2022-01" db="EMBL/GenBank/DDBJ databases">
        <authorList>
            <person name="King R."/>
        </authorList>
    </citation>
    <scope>NUCLEOTIDE SEQUENCE</scope>
</reference>
<dbReference type="InterPro" id="IPR026555">
    <property type="entry name" value="NSL3/Tex30"/>
</dbReference>
<dbReference type="GO" id="GO:0045944">
    <property type="term" value="P:positive regulation of transcription by RNA polymerase II"/>
    <property type="evidence" value="ECO:0007669"/>
    <property type="project" value="TreeGrafter"/>
</dbReference>
<evidence type="ECO:0000256" key="1">
    <source>
        <dbReference type="SAM" id="MobiDB-lite"/>
    </source>
</evidence>
<dbReference type="EMBL" id="OU896723">
    <property type="protein sequence ID" value="CAH1154973.1"/>
    <property type="molecule type" value="Genomic_DNA"/>
</dbReference>
<dbReference type="Gene3D" id="3.40.50.1820">
    <property type="entry name" value="alpha/beta hydrolase"/>
    <property type="match status" value="1"/>
</dbReference>
<evidence type="ECO:0000259" key="2">
    <source>
        <dbReference type="Pfam" id="PF23154"/>
    </source>
</evidence>
<dbReference type="AlphaFoldDB" id="A0A9P0DHK5"/>
<feature type="region of interest" description="Disordered" evidence="1">
    <location>
        <begin position="507"/>
        <end position="569"/>
    </location>
</feature>
<dbReference type="PANTHER" id="PTHR13136">
    <property type="entry name" value="TESTIS DEVELOPMENT PROTEIN PRTD"/>
    <property type="match status" value="1"/>
</dbReference>
<organism evidence="3 4">
    <name type="scientific">Phaedon cochleariae</name>
    <name type="common">Mustard beetle</name>
    <dbReference type="NCBI Taxonomy" id="80249"/>
    <lineage>
        <taxon>Eukaryota</taxon>
        <taxon>Metazoa</taxon>
        <taxon>Ecdysozoa</taxon>
        <taxon>Arthropoda</taxon>
        <taxon>Hexapoda</taxon>
        <taxon>Insecta</taxon>
        <taxon>Pterygota</taxon>
        <taxon>Neoptera</taxon>
        <taxon>Endopterygota</taxon>
        <taxon>Coleoptera</taxon>
        <taxon>Polyphaga</taxon>
        <taxon>Cucujiformia</taxon>
        <taxon>Chrysomeloidea</taxon>
        <taxon>Chrysomelidae</taxon>
        <taxon>Chrysomelinae</taxon>
        <taxon>Chrysomelini</taxon>
        <taxon>Phaedon</taxon>
    </lineage>
</organism>
<dbReference type="SUPFAM" id="SSF53474">
    <property type="entry name" value="alpha/beta-Hydrolases"/>
    <property type="match status" value="1"/>
</dbReference>
<feature type="compositionally biased region" description="Pro residues" evidence="1">
    <location>
        <begin position="617"/>
        <end position="627"/>
    </location>
</feature>
<feature type="compositionally biased region" description="Polar residues" evidence="1">
    <location>
        <begin position="652"/>
        <end position="668"/>
    </location>
</feature>
<dbReference type="PANTHER" id="PTHR13136:SF16">
    <property type="entry name" value="KAT8 REGULATORY NSL COMPLEX SUBUNIT 3"/>
    <property type="match status" value="1"/>
</dbReference>
<feature type="region of interest" description="Disordered" evidence="1">
    <location>
        <begin position="1002"/>
        <end position="1038"/>
    </location>
</feature>
<dbReference type="InterPro" id="IPR056519">
    <property type="entry name" value="KANSL3_1st"/>
</dbReference>
<dbReference type="Proteomes" id="UP001153737">
    <property type="component" value="Chromosome 17"/>
</dbReference>
<proteinExistence type="predicted"/>
<feature type="region of interest" description="Disordered" evidence="1">
    <location>
        <begin position="582"/>
        <end position="668"/>
    </location>
</feature>
<name>A0A9P0DHK5_PHACE</name>
<dbReference type="GO" id="GO:0044545">
    <property type="term" value="C:NSL complex"/>
    <property type="evidence" value="ECO:0007669"/>
    <property type="project" value="TreeGrafter"/>
</dbReference>
<feature type="compositionally biased region" description="Basic and acidic residues" evidence="1">
    <location>
        <begin position="525"/>
        <end position="535"/>
    </location>
</feature>
<keyword evidence="4" id="KW-1185">Reference proteome</keyword>
<sequence length="1038" mass="114806">MSEEVDVISEQPGRFSTMHTTDHQASLNRISEEFNFALPSSSASANKNIVEETSKYTYPTQLTNSFDRENWTVSTDHCYARPWNWRPEASFLRPTKSLFVPRLIPEKRKPTHSDQEDLIDVTTGPELSTPLYDIHKARNMMEECEKHAFSIRVDDDGDWEEKISKLNWTNAQHRVFNAIINILNSYSLAKLTQIGVHNEPLLRRTVIDKAVQRVRRLLASVSWDPKITQWLHQLLIDNLDSHYLACYLDILQTLKSKLPLFVDKMMCGPNSSTRMGPLNNTNLMPLLERNWDPVISTLIQDKPKRLPGNPVIVIVPSGPVMSKMLQKWIKLLSHLATVVTIPTNFGSSSHRMGMPNILDQIFSVTKGKIQDVRNEYPGRHIVLFGFRSGATLALQIAQVESVLCVVSAGFSVWTAEGVRGEPDDNLLELQCPVLFVIGQCSSTATQENVEDLRERMRVETGLIVVGSADDMLRITKKKKKAEGISQSIVDRCIVDEVGEFISSLILSPYPPQTRQSPTNVVAESPAKKGKPERMRYNSNTSSLDSEPPSPSPTPKPRRPVGRPPGSKKNRLGLEAKWAQEIAQGNPNNPSSPSPPPPYPTTHTPDTSSTDSSQPDKQPQPPKQPQPLKPTADTTNVRKIRTLKPVIGPDKATTPTSPVKNPPSTQQARMQAYGMNRAIVPPHSSSLSTLLQGGIKTIPPSQPKSSSSGIKVLENVTLNSSSTAKLFHNRTIDLSKITLINSVKGTSGSMNNVLLLPDGKLKSMHGSTVKGTGGTPILLPLSPQKAPPKRNKYITAKRQQKAAHMVKKPFYMPATNIQAPLPPPTNLTSEDIMDLPIIFADDNQILDTQLNTTPTSNISTATIPSMLSKNPPPLSITPSTAKYLLVNKQQASQGNLMVTPNIKKQQSPMAFNKTPKYTKIILSKKASAEEPRTRMLSPEITIKKIAKPQSHNIVRTEPPPVVELIDLENEIRATAVPKPYLSTSDIKNIKIISKSAGDTFGMNFFTGERPSGSKRPPSVVEITDDGDPDYIPPKNIKLQ</sequence>
<evidence type="ECO:0000313" key="4">
    <source>
        <dbReference type="Proteomes" id="UP001153737"/>
    </source>
</evidence>
<gene>
    <name evidence="3" type="ORF">PHAECO_LOCUS5910</name>
</gene>
<accession>A0A9P0DHK5</accession>
<feature type="compositionally biased region" description="Polar residues" evidence="1">
    <location>
        <begin position="512"/>
        <end position="521"/>
    </location>
</feature>
<reference evidence="3" key="2">
    <citation type="submission" date="2022-10" db="EMBL/GenBank/DDBJ databases">
        <authorList>
            <consortium name="ENA_rothamsted_submissions"/>
            <consortium name="culmorum"/>
            <person name="King R."/>
        </authorList>
    </citation>
    <scope>NUCLEOTIDE SEQUENCE</scope>
</reference>
<feature type="compositionally biased region" description="Basic residues" evidence="1">
    <location>
        <begin position="555"/>
        <end position="569"/>
    </location>
</feature>
<feature type="domain" description="KANSL3 helical" evidence="2">
    <location>
        <begin position="167"/>
        <end position="255"/>
    </location>
</feature>
<evidence type="ECO:0000313" key="3">
    <source>
        <dbReference type="EMBL" id="CAH1154973.1"/>
    </source>
</evidence>
<feature type="compositionally biased region" description="Low complexity" evidence="1">
    <location>
        <begin position="600"/>
        <end position="616"/>
    </location>
</feature>
<protein>
    <recommendedName>
        <fullName evidence="2">KANSL3 helical domain-containing protein</fullName>
    </recommendedName>
</protein>
<feature type="compositionally biased region" description="Pro residues" evidence="1">
    <location>
        <begin position="589"/>
        <end position="599"/>
    </location>
</feature>
<dbReference type="Pfam" id="PF23154">
    <property type="entry name" value="KANSL3_1st"/>
    <property type="match status" value="1"/>
</dbReference>
<dbReference type="InterPro" id="IPR029058">
    <property type="entry name" value="AB_hydrolase_fold"/>
</dbReference>